<organism evidence="6 7">
    <name type="scientific">Jutongia huaianensis</name>
    <dbReference type="NCBI Taxonomy" id="2763668"/>
    <lineage>
        <taxon>Bacteria</taxon>
        <taxon>Bacillati</taxon>
        <taxon>Bacillota</taxon>
        <taxon>Clostridia</taxon>
        <taxon>Lachnospirales</taxon>
        <taxon>Lachnospiraceae</taxon>
        <taxon>Jutongia</taxon>
    </lineage>
</organism>
<dbReference type="CDD" id="cd16098">
    <property type="entry name" value="FliS"/>
    <property type="match status" value="1"/>
</dbReference>
<evidence type="ECO:0000256" key="2">
    <source>
        <dbReference type="ARBA" id="ARBA00008787"/>
    </source>
</evidence>
<gene>
    <name evidence="6" type="ORF">H8704_08885</name>
</gene>
<keyword evidence="6" id="KW-0282">Flagellum</keyword>
<accession>A0ABR7N280</accession>
<dbReference type="InterPro" id="IPR036584">
    <property type="entry name" value="FliS_sf"/>
</dbReference>
<evidence type="ECO:0000313" key="7">
    <source>
        <dbReference type="Proteomes" id="UP000606193"/>
    </source>
</evidence>
<sequence length="179" mass="20147">MPILYLRLNGNGLGKECWISMDKENKKIYTTRISQANRSELVVIIYELMLESLAEAGQAFEKEDFDTADVELKRVQGFLCELRGSLDFQFPVSYRLASLYRYVNEQLVKSITRKKNVGLASCERVLQGLKESFEEIAKQDTSGPVMENSQQVYAGLTYGKGSLNEVAIDPGTLGRGFQV</sequence>
<keyword evidence="6" id="KW-0969">Cilium</keyword>
<evidence type="ECO:0000256" key="5">
    <source>
        <dbReference type="ARBA" id="ARBA00023186"/>
    </source>
</evidence>
<keyword evidence="4" id="KW-1005">Bacterial flagellum biogenesis</keyword>
<dbReference type="Pfam" id="PF02561">
    <property type="entry name" value="FliS"/>
    <property type="match status" value="1"/>
</dbReference>
<evidence type="ECO:0000256" key="3">
    <source>
        <dbReference type="ARBA" id="ARBA00022490"/>
    </source>
</evidence>
<dbReference type="PANTHER" id="PTHR34773:SF1">
    <property type="entry name" value="FLAGELLAR SECRETION CHAPERONE FLIS"/>
    <property type="match status" value="1"/>
</dbReference>
<dbReference type="PANTHER" id="PTHR34773">
    <property type="entry name" value="FLAGELLAR SECRETION CHAPERONE FLIS"/>
    <property type="match status" value="1"/>
</dbReference>
<proteinExistence type="inferred from homology"/>
<dbReference type="Gene3D" id="1.20.120.340">
    <property type="entry name" value="Flagellar protein FliS"/>
    <property type="match status" value="1"/>
</dbReference>
<evidence type="ECO:0000256" key="1">
    <source>
        <dbReference type="ARBA" id="ARBA00004514"/>
    </source>
</evidence>
<protein>
    <submittedName>
        <fullName evidence="6">Flagellar protein FliS</fullName>
    </submittedName>
</protein>
<comment type="similarity">
    <text evidence="2">Belongs to the FliS family.</text>
</comment>
<dbReference type="SUPFAM" id="SSF101116">
    <property type="entry name" value="Flagellar export chaperone FliS"/>
    <property type="match status" value="1"/>
</dbReference>
<dbReference type="InterPro" id="IPR003713">
    <property type="entry name" value="FliS"/>
</dbReference>
<keyword evidence="5" id="KW-0143">Chaperone</keyword>
<reference evidence="6 7" key="1">
    <citation type="submission" date="2020-08" db="EMBL/GenBank/DDBJ databases">
        <title>Genome public.</title>
        <authorList>
            <person name="Liu C."/>
            <person name="Sun Q."/>
        </authorList>
    </citation>
    <scope>NUCLEOTIDE SEQUENCE [LARGE SCALE GENOMIC DNA]</scope>
    <source>
        <strain evidence="6 7">NSJ-37</strain>
    </source>
</reference>
<dbReference type="RefSeq" id="WP_182439789.1">
    <property type="nucleotide sequence ID" value="NZ_JACRSX010000011.1"/>
</dbReference>
<keyword evidence="7" id="KW-1185">Reference proteome</keyword>
<dbReference type="EMBL" id="JACRSX010000011">
    <property type="protein sequence ID" value="MBC8562736.1"/>
    <property type="molecule type" value="Genomic_DNA"/>
</dbReference>
<comment type="caution">
    <text evidence="6">The sequence shown here is derived from an EMBL/GenBank/DDBJ whole genome shotgun (WGS) entry which is preliminary data.</text>
</comment>
<name>A0ABR7N280_9FIRM</name>
<evidence type="ECO:0000256" key="4">
    <source>
        <dbReference type="ARBA" id="ARBA00022795"/>
    </source>
</evidence>
<comment type="subcellular location">
    <subcellularLocation>
        <location evidence="1">Cytoplasm</location>
        <location evidence="1">Cytosol</location>
    </subcellularLocation>
</comment>
<dbReference type="Proteomes" id="UP000606193">
    <property type="component" value="Unassembled WGS sequence"/>
</dbReference>
<keyword evidence="6" id="KW-0966">Cell projection</keyword>
<evidence type="ECO:0000313" key="6">
    <source>
        <dbReference type="EMBL" id="MBC8562736.1"/>
    </source>
</evidence>
<keyword evidence="3" id="KW-0963">Cytoplasm</keyword>